<gene>
    <name evidence="1" type="ORF">B0T15DRAFT_136818</name>
</gene>
<sequence>MMALQRVPWVTSGRHASSFLPVPSRPLGGIPSCLLPSLKSHLTHTFRCRFSTPPSTLAWSTSLPRGHGILHSTAGPVPISDHSCAIPPARSLPSPASVLRSLRAESRGRRLWAGRSSHLRLWHTRSPQSIPSGPKGCLLRARRAKREICRLTRFWRSQARSLHSGAHFTPAAPTLQPTPDMQAAAGLCCLSVSHWHSPNFIFSCTTANLPGASAVVSRLCLEHTSTPASPAVSLILRPPSQPCRSGSQRTNCSRLPAVVECKRSNVPSCEQVQDSCIQSNLISRTPVPRTSLETWTKRPFVPISIRFAELASL</sequence>
<name>A0AAJ0GUA2_9PEZI</name>
<accession>A0AAJ0GUA2</accession>
<protein>
    <submittedName>
        <fullName evidence="1">Uncharacterized protein</fullName>
    </submittedName>
</protein>
<proteinExistence type="predicted"/>
<evidence type="ECO:0000313" key="1">
    <source>
        <dbReference type="EMBL" id="KAK3306296.1"/>
    </source>
</evidence>
<dbReference type="AlphaFoldDB" id="A0AAJ0GUA2"/>
<keyword evidence="2" id="KW-1185">Reference proteome</keyword>
<dbReference type="RefSeq" id="XP_062722076.1">
    <property type="nucleotide sequence ID" value="XM_062861823.1"/>
</dbReference>
<reference evidence="1" key="2">
    <citation type="submission" date="2023-06" db="EMBL/GenBank/DDBJ databases">
        <authorList>
            <consortium name="Lawrence Berkeley National Laboratory"/>
            <person name="Mondo S.J."/>
            <person name="Hensen N."/>
            <person name="Bonometti L."/>
            <person name="Westerberg I."/>
            <person name="Brannstrom I.O."/>
            <person name="Guillou S."/>
            <person name="Cros-Aarteil S."/>
            <person name="Calhoun S."/>
            <person name="Haridas S."/>
            <person name="Kuo A."/>
            <person name="Pangilinan J."/>
            <person name="Riley R."/>
            <person name="Labutti K."/>
            <person name="Andreopoulos B."/>
            <person name="Lipzen A."/>
            <person name="Chen C."/>
            <person name="Yanf M."/>
            <person name="Daum C."/>
            <person name="Ng V."/>
            <person name="Clum A."/>
            <person name="Steindorff A."/>
            <person name="Ohm R."/>
            <person name="Martin F."/>
            <person name="Silar P."/>
            <person name="Natvig D."/>
            <person name="Lalanne C."/>
            <person name="Gautier V."/>
            <person name="Ament-Velasquez S.L."/>
            <person name="Kruys A."/>
            <person name="Hutchinson M.I."/>
            <person name="Powell A.J."/>
            <person name="Barry K."/>
            <person name="Miller A.N."/>
            <person name="Grigoriev I.V."/>
            <person name="Debuchy R."/>
            <person name="Gladieux P."/>
            <person name="Thoren M.H."/>
            <person name="Johannesson H."/>
        </authorList>
    </citation>
    <scope>NUCLEOTIDE SEQUENCE</scope>
    <source>
        <strain evidence="1">CBS 333.67</strain>
    </source>
</reference>
<comment type="caution">
    <text evidence="1">The sequence shown here is derived from an EMBL/GenBank/DDBJ whole genome shotgun (WGS) entry which is preliminary data.</text>
</comment>
<dbReference type="GeneID" id="87880652"/>
<evidence type="ECO:0000313" key="2">
    <source>
        <dbReference type="Proteomes" id="UP001273166"/>
    </source>
</evidence>
<dbReference type="EMBL" id="JAUDZG010000003">
    <property type="protein sequence ID" value="KAK3306296.1"/>
    <property type="molecule type" value="Genomic_DNA"/>
</dbReference>
<dbReference type="Proteomes" id="UP001273166">
    <property type="component" value="Unassembled WGS sequence"/>
</dbReference>
<reference evidence="1" key="1">
    <citation type="journal article" date="2023" name="Mol. Phylogenet. Evol.">
        <title>Genome-scale phylogeny and comparative genomics of the fungal order Sordariales.</title>
        <authorList>
            <person name="Hensen N."/>
            <person name="Bonometti L."/>
            <person name="Westerberg I."/>
            <person name="Brannstrom I.O."/>
            <person name="Guillou S."/>
            <person name="Cros-Aarteil S."/>
            <person name="Calhoun S."/>
            <person name="Haridas S."/>
            <person name="Kuo A."/>
            <person name="Mondo S."/>
            <person name="Pangilinan J."/>
            <person name="Riley R."/>
            <person name="LaButti K."/>
            <person name="Andreopoulos B."/>
            <person name="Lipzen A."/>
            <person name="Chen C."/>
            <person name="Yan M."/>
            <person name="Daum C."/>
            <person name="Ng V."/>
            <person name="Clum A."/>
            <person name="Steindorff A."/>
            <person name="Ohm R.A."/>
            <person name="Martin F."/>
            <person name="Silar P."/>
            <person name="Natvig D.O."/>
            <person name="Lalanne C."/>
            <person name="Gautier V."/>
            <person name="Ament-Velasquez S.L."/>
            <person name="Kruys A."/>
            <person name="Hutchinson M.I."/>
            <person name="Powell A.J."/>
            <person name="Barry K."/>
            <person name="Miller A.N."/>
            <person name="Grigoriev I.V."/>
            <person name="Debuchy R."/>
            <person name="Gladieux P."/>
            <person name="Hiltunen Thoren M."/>
            <person name="Johannesson H."/>
        </authorList>
    </citation>
    <scope>NUCLEOTIDE SEQUENCE</scope>
    <source>
        <strain evidence="1">CBS 333.67</strain>
    </source>
</reference>
<organism evidence="1 2">
    <name type="scientific">Chaetomium strumarium</name>
    <dbReference type="NCBI Taxonomy" id="1170767"/>
    <lineage>
        <taxon>Eukaryota</taxon>
        <taxon>Fungi</taxon>
        <taxon>Dikarya</taxon>
        <taxon>Ascomycota</taxon>
        <taxon>Pezizomycotina</taxon>
        <taxon>Sordariomycetes</taxon>
        <taxon>Sordariomycetidae</taxon>
        <taxon>Sordariales</taxon>
        <taxon>Chaetomiaceae</taxon>
        <taxon>Chaetomium</taxon>
    </lineage>
</organism>